<dbReference type="GO" id="GO:0003677">
    <property type="term" value="F:DNA binding"/>
    <property type="evidence" value="ECO:0007669"/>
    <property type="project" value="InterPro"/>
</dbReference>
<dbReference type="SUPFAM" id="SSF141255">
    <property type="entry name" value="YccV-like"/>
    <property type="match status" value="1"/>
</dbReference>
<dbReference type="InterPro" id="IPR036623">
    <property type="entry name" value="Hemimethylated_DNA-bd_sf"/>
</dbReference>
<dbReference type="NCBIfam" id="TIGR02097">
    <property type="entry name" value="yccV"/>
    <property type="match status" value="1"/>
</dbReference>
<evidence type="ECO:0000313" key="6">
    <source>
        <dbReference type="RefSeq" id="XP_032832640.1"/>
    </source>
</evidence>
<evidence type="ECO:0000313" key="4">
    <source>
        <dbReference type="Proteomes" id="UP001318040"/>
    </source>
</evidence>
<organism evidence="4 6">
    <name type="scientific">Petromyzon marinus</name>
    <name type="common">Sea lamprey</name>
    <dbReference type="NCBI Taxonomy" id="7757"/>
    <lineage>
        <taxon>Eukaryota</taxon>
        <taxon>Metazoa</taxon>
        <taxon>Chordata</taxon>
        <taxon>Craniata</taxon>
        <taxon>Vertebrata</taxon>
        <taxon>Cyclostomata</taxon>
        <taxon>Hyperoartia</taxon>
        <taxon>Petromyzontiformes</taxon>
        <taxon>Petromyzontidae</taxon>
        <taxon>Petromyzon</taxon>
    </lineage>
</organism>
<feature type="compositionally biased region" description="Low complexity" evidence="1">
    <location>
        <begin position="7"/>
        <end position="18"/>
    </location>
</feature>
<keyword evidence="2" id="KW-1133">Transmembrane helix</keyword>
<keyword evidence="2" id="KW-0472">Membrane</keyword>
<dbReference type="AlphaFoldDB" id="A0AAJ7XFP8"/>
<dbReference type="PANTHER" id="PTHR48439:SF1">
    <property type="entry name" value="HEMIMETHYLATED DNA-BINDING DOMAIN-CONTAINING PROTEIN"/>
    <property type="match status" value="1"/>
</dbReference>
<protein>
    <submittedName>
        <fullName evidence="5 6">F-box only protein 21</fullName>
    </submittedName>
</protein>
<keyword evidence="2" id="KW-0812">Transmembrane</keyword>
<accession>A0AAJ7XFP8</accession>
<dbReference type="RefSeq" id="XP_032832638.1">
    <property type="nucleotide sequence ID" value="XM_032976747.1"/>
</dbReference>
<reference evidence="5 6" key="1">
    <citation type="submission" date="2025-04" db="UniProtKB">
        <authorList>
            <consortium name="RefSeq"/>
        </authorList>
    </citation>
    <scope>IDENTIFICATION</scope>
    <source>
        <tissue evidence="5 6">Sperm</tissue>
    </source>
</reference>
<dbReference type="Pfam" id="PF08755">
    <property type="entry name" value="YccV-like"/>
    <property type="match status" value="1"/>
</dbReference>
<dbReference type="GeneID" id="116955597"/>
<dbReference type="InterPro" id="IPR053189">
    <property type="entry name" value="Clp_protease_adapter_ClpF"/>
</dbReference>
<evidence type="ECO:0000256" key="2">
    <source>
        <dbReference type="SAM" id="Phobius"/>
    </source>
</evidence>
<feature type="region of interest" description="Disordered" evidence="1">
    <location>
        <begin position="1"/>
        <end position="31"/>
    </location>
</feature>
<keyword evidence="4" id="KW-1185">Reference proteome</keyword>
<feature type="domain" description="Hemimethylated DNA-binding" evidence="3">
    <location>
        <begin position="158"/>
        <end position="254"/>
    </location>
</feature>
<evidence type="ECO:0000259" key="3">
    <source>
        <dbReference type="SMART" id="SM00992"/>
    </source>
</evidence>
<proteinExistence type="predicted"/>
<dbReference type="RefSeq" id="XP_032832640.1">
    <property type="nucleotide sequence ID" value="XM_032976749.1"/>
</dbReference>
<sequence>MRVSSRTSEQSSECASEQSTERARSSVATGEVVRPGGSPWLSAMPRRAAWAGLQLLLLVAAVPLQTLIVQWSGNNAFQRLHAMRWLTEELGGLRQRLLRPVPWLSWARGFVRHARTALGEGEEEDAMGECAALEVLRLEEIDGHFATSVSVRSPRPPRVSFRVGQVIRHRHAGFTGVIVGWDARTHAPHDWVQRSHRGKASLRESPHYRVLVSGRNAVTYVPQDDIAILNGVQVAHEELGVYFRAFDGAQYVARPWLRELYPHD</sequence>
<name>A0AAJ7XFP8_PETMA</name>
<dbReference type="PANTHER" id="PTHR48439">
    <property type="entry name" value="HEMIMETHYLATED DNA-BINDING DOMAIN-CONTAINING PROTEIN"/>
    <property type="match status" value="1"/>
</dbReference>
<evidence type="ECO:0000313" key="5">
    <source>
        <dbReference type="RefSeq" id="XP_032832638.1"/>
    </source>
</evidence>
<dbReference type="InterPro" id="IPR011722">
    <property type="entry name" value="Hemimethylated_DNA-bd_dom"/>
</dbReference>
<dbReference type="Proteomes" id="UP001318040">
    <property type="component" value="Chromosome 60"/>
</dbReference>
<evidence type="ECO:0000256" key="1">
    <source>
        <dbReference type="SAM" id="MobiDB-lite"/>
    </source>
</evidence>
<dbReference type="SMART" id="SM00992">
    <property type="entry name" value="YccV-like"/>
    <property type="match status" value="1"/>
</dbReference>
<gene>
    <name evidence="5 6" type="primary">FBXO21</name>
</gene>
<feature type="transmembrane region" description="Helical" evidence="2">
    <location>
        <begin position="48"/>
        <end position="69"/>
    </location>
</feature>
<dbReference type="KEGG" id="pmrn:116955597"/>
<dbReference type="Gene3D" id="2.30.30.390">
    <property type="entry name" value="Hemimethylated DNA-binding domain"/>
    <property type="match status" value="1"/>
</dbReference>
<dbReference type="CTD" id="23014"/>